<organism evidence="2 3">
    <name type="scientific">Thyridium curvatum</name>
    <dbReference type="NCBI Taxonomy" id="1093900"/>
    <lineage>
        <taxon>Eukaryota</taxon>
        <taxon>Fungi</taxon>
        <taxon>Dikarya</taxon>
        <taxon>Ascomycota</taxon>
        <taxon>Pezizomycotina</taxon>
        <taxon>Sordariomycetes</taxon>
        <taxon>Sordariomycetidae</taxon>
        <taxon>Thyridiales</taxon>
        <taxon>Thyridiaceae</taxon>
        <taxon>Thyridium</taxon>
    </lineage>
</organism>
<keyword evidence="1" id="KW-0472">Membrane</keyword>
<dbReference type="EMBL" id="SKBQ01000111">
    <property type="protein sequence ID" value="TPX18487.1"/>
    <property type="molecule type" value="Genomic_DNA"/>
</dbReference>
<keyword evidence="1" id="KW-0812">Transmembrane</keyword>
<dbReference type="PANTHER" id="PTHR11799:SF20">
    <property type="entry name" value="SMP-30_GLUCONOLACTONASE_LRE-LIKE REGION DOMAIN-CONTAINING PROTEIN"/>
    <property type="match status" value="1"/>
</dbReference>
<keyword evidence="1" id="KW-1133">Transmembrane helix</keyword>
<dbReference type="InterPro" id="IPR051288">
    <property type="entry name" value="Serum_paraoxonase/arylesterase"/>
</dbReference>
<proteinExistence type="predicted"/>
<dbReference type="InParanoid" id="A0A507BEU4"/>
<dbReference type="SUPFAM" id="SSF63829">
    <property type="entry name" value="Calcium-dependent phosphotriesterase"/>
    <property type="match status" value="1"/>
</dbReference>
<keyword evidence="3" id="KW-1185">Reference proteome</keyword>
<name>A0A507BEU4_9PEZI</name>
<evidence type="ECO:0000256" key="1">
    <source>
        <dbReference type="SAM" id="Phobius"/>
    </source>
</evidence>
<dbReference type="RefSeq" id="XP_031000198.1">
    <property type="nucleotide sequence ID" value="XM_031134347.1"/>
</dbReference>
<reference evidence="2 3" key="1">
    <citation type="submission" date="2019-06" db="EMBL/GenBank/DDBJ databases">
        <title>Draft genome sequence of the filamentous fungus Phialemoniopsis curvata isolated from diesel fuel.</title>
        <authorList>
            <person name="Varaljay V.A."/>
            <person name="Lyon W.J."/>
            <person name="Crouch A.L."/>
            <person name="Drake C.E."/>
            <person name="Hollomon J.M."/>
            <person name="Nadeau L.J."/>
            <person name="Nunn H.S."/>
            <person name="Stevenson B.S."/>
            <person name="Bojanowski C.L."/>
            <person name="Crookes-Goodson W.J."/>
        </authorList>
    </citation>
    <scope>NUCLEOTIDE SEQUENCE [LARGE SCALE GENOMIC DNA]</scope>
    <source>
        <strain evidence="2 3">D216</strain>
    </source>
</reference>
<dbReference type="AlphaFoldDB" id="A0A507BEU4"/>
<evidence type="ECO:0000313" key="2">
    <source>
        <dbReference type="EMBL" id="TPX18487.1"/>
    </source>
</evidence>
<accession>A0A507BEU4</accession>
<dbReference type="PANTHER" id="PTHR11799">
    <property type="entry name" value="PARAOXONASE"/>
    <property type="match status" value="1"/>
</dbReference>
<protein>
    <submittedName>
        <fullName evidence="2">Uncharacterized protein</fullName>
    </submittedName>
</protein>
<feature type="transmembrane region" description="Helical" evidence="1">
    <location>
        <begin position="6"/>
        <end position="24"/>
    </location>
</feature>
<dbReference type="GeneID" id="41979047"/>
<sequence>MAGLFLKVSVTLAVVIAIAFQLLLKDLVWMGLGIGKHIQPLSDFPYKCRRIDDPRFQACEDMWLSESTRQLFMACSTTDGRKHWIPNGLSLNVTGRSLSDAIVAVDIDKPKGDSFEFRALKTPGFTGTAGDGLLNVLGVTGVDDPNGDVELLLNNNRPSLDPATGAILPDQTHVGANSTLELFRVSGRSSEMKHLRTFADAHVTTPNSMAPAGAGPGIRRFYMSNSGGPYKTGLKALFGPLFGSGDITYCDGSTDELSCKVVSAGHKLPNGMLRNSKDGLIYAASSVTGIISVFRPLPDGGLAEVDRIDIGYGLDNLSEDANGDIWASIYPRGIEILMAFGDPWNAKCKAAVVRVRREADGGYSWEKVLEDGDAEVLPGSTVAVHDSKTGRLFFGSVYAPYIGVCEPIPA</sequence>
<comment type="caution">
    <text evidence="2">The sequence shown here is derived from an EMBL/GenBank/DDBJ whole genome shotgun (WGS) entry which is preliminary data.</text>
</comment>
<dbReference type="Proteomes" id="UP000319257">
    <property type="component" value="Unassembled WGS sequence"/>
</dbReference>
<evidence type="ECO:0000313" key="3">
    <source>
        <dbReference type="Proteomes" id="UP000319257"/>
    </source>
</evidence>
<dbReference type="InterPro" id="IPR011042">
    <property type="entry name" value="6-blade_b-propeller_TolB-like"/>
</dbReference>
<gene>
    <name evidence="2" type="ORF">E0L32_011600</name>
</gene>
<dbReference type="Gene3D" id="2.120.10.30">
    <property type="entry name" value="TolB, C-terminal domain"/>
    <property type="match status" value="1"/>
</dbReference>
<dbReference type="OrthoDB" id="5307922at2759"/>